<evidence type="ECO:0000256" key="1">
    <source>
        <dbReference type="ARBA" id="ARBA00004123"/>
    </source>
</evidence>
<dbReference type="GO" id="GO:0071013">
    <property type="term" value="C:catalytic step 2 spliceosome"/>
    <property type="evidence" value="ECO:0007669"/>
    <property type="project" value="TreeGrafter"/>
</dbReference>
<comment type="caution">
    <text evidence="8">The sequence shown here is derived from an EMBL/GenBank/DDBJ whole genome shotgun (WGS) entry which is preliminary data.</text>
</comment>
<protein>
    <recommendedName>
        <fullName evidence="10">Pre-mRNA-splicing factor SPF27</fullName>
    </recommendedName>
</protein>
<keyword evidence="5" id="KW-0508">mRNA splicing</keyword>
<dbReference type="GO" id="GO:0008380">
    <property type="term" value="P:RNA splicing"/>
    <property type="evidence" value="ECO:0007669"/>
    <property type="project" value="UniProtKB-KW"/>
</dbReference>
<keyword evidence="3" id="KW-0507">mRNA processing</keyword>
<name>A0A9P4Q5L6_9PEZI</name>
<evidence type="ECO:0000313" key="9">
    <source>
        <dbReference type="Proteomes" id="UP000799441"/>
    </source>
</evidence>
<comment type="similarity">
    <text evidence="2">Belongs to the SPF27 family.</text>
</comment>
<evidence type="ECO:0008006" key="10">
    <source>
        <dbReference type="Google" id="ProtNLM"/>
    </source>
</evidence>
<keyword evidence="4" id="KW-0747">Spliceosome</keyword>
<dbReference type="Pfam" id="PF05700">
    <property type="entry name" value="BCAS2"/>
    <property type="match status" value="1"/>
</dbReference>
<organism evidence="8 9">
    <name type="scientific">Polychaeton citri CBS 116435</name>
    <dbReference type="NCBI Taxonomy" id="1314669"/>
    <lineage>
        <taxon>Eukaryota</taxon>
        <taxon>Fungi</taxon>
        <taxon>Dikarya</taxon>
        <taxon>Ascomycota</taxon>
        <taxon>Pezizomycotina</taxon>
        <taxon>Dothideomycetes</taxon>
        <taxon>Dothideomycetidae</taxon>
        <taxon>Capnodiales</taxon>
        <taxon>Capnodiaceae</taxon>
        <taxon>Polychaeton</taxon>
    </lineage>
</organism>
<dbReference type="Proteomes" id="UP000799441">
    <property type="component" value="Unassembled WGS sequence"/>
</dbReference>
<dbReference type="GO" id="GO:0071011">
    <property type="term" value="C:precatalytic spliceosome"/>
    <property type="evidence" value="ECO:0007669"/>
    <property type="project" value="TreeGrafter"/>
</dbReference>
<dbReference type="OrthoDB" id="205794at2759"/>
<dbReference type="GO" id="GO:0006397">
    <property type="term" value="P:mRNA processing"/>
    <property type="evidence" value="ECO:0007669"/>
    <property type="project" value="UniProtKB-KW"/>
</dbReference>
<dbReference type="GO" id="GO:0000974">
    <property type="term" value="C:Prp19 complex"/>
    <property type="evidence" value="ECO:0007669"/>
    <property type="project" value="TreeGrafter"/>
</dbReference>
<evidence type="ECO:0000256" key="5">
    <source>
        <dbReference type="ARBA" id="ARBA00023187"/>
    </source>
</evidence>
<keyword evidence="9" id="KW-1185">Reference proteome</keyword>
<comment type="subcellular location">
    <subcellularLocation>
        <location evidence="1">Nucleus</location>
    </subcellularLocation>
</comment>
<proteinExistence type="inferred from homology"/>
<keyword evidence="6" id="KW-0539">Nucleus</keyword>
<evidence type="ECO:0000256" key="3">
    <source>
        <dbReference type="ARBA" id="ARBA00022664"/>
    </source>
</evidence>
<accession>A0A9P4Q5L6</accession>
<reference evidence="8" key="1">
    <citation type="journal article" date="2020" name="Stud. Mycol.">
        <title>101 Dothideomycetes genomes: a test case for predicting lifestyles and emergence of pathogens.</title>
        <authorList>
            <person name="Haridas S."/>
            <person name="Albert R."/>
            <person name="Binder M."/>
            <person name="Bloem J."/>
            <person name="Labutti K."/>
            <person name="Salamov A."/>
            <person name="Andreopoulos B."/>
            <person name="Baker S."/>
            <person name="Barry K."/>
            <person name="Bills G."/>
            <person name="Bluhm B."/>
            <person name="Cannon C."/>
            <person name="Castanera R."/>
            <person name="Culley D."/>
            <person name="Daum C."/>
            <person name="Ezra D."/>
            <person name="Gonzalez J."/>
            <person name="Henrissat B."/>
            <person name="Kuo A."/>
            <person name="Liang C."/>
            <person name="Lipzen A."/>
            <person name="Lutzoni F."/>
            <person name="Magnuson J."/>
            <person name="Mondo S."/>
            <person name="Nolan M."/>
            <person name="Ohm R."/>
            <person name="Pangilinan J."/>
            <person name="Park H.-J."/>
            <person name="Ramirez L."/>
            <person name="Alfaro M."/>
            <person name="Sun H."/>
            <person name="Tritt A."/>
            <person name="Yoshinaga Y."/>
            <person name="Zwiers L.-H."/>
            <person name="Turgeon B."/>
            <person name="Goodwin S."/>
            <person name="Spatafora J."/>
            <person name="Crous P."/>
            <person name="Grigoriev I."/>
        </authorList>
    </citation>
    <scope>NUCLEOTIDE SEQUENCE</scope>
    <source>
        <strain evidence="8">CBS 116435</strain>
    </source>
</reference>
<dbReference type="EMBL" id="MU003820">
    <property type="protein sequence ID" value="KAF2718781.1"/>
    <property type="molecule type" value="Genomic_DNA"/>
</dbReference>
<keyword evidence="7" id="KW-0175">Coiled coil</keyword>
<dbReference type="PANTHER" id="PTHR13296">
    <property type="entry name" value="BCAS2 PROTEIN"/>
    <property type="match status" value="1"/>
</dbReference>
<evidence type="ECO:0000256" key="2">
    <source>
        <dbReference type="ARBA" id="ARBA00010788"/>
    </source>
</evidence>
<dbReference type="AlphaFoldDB" id="A0A9P4Q5L6"/>
<dbReference type="InterPro" id="IPR008409">
    <property type="entry name" value="SPF27"/>
</dbReference>
<evidence type="ECO:0000313" key="8">
    <source>
        <dbReference type="EMBL" id="KAF2718781.1"/>
    </source>
</evidence>
<feature type="coiled-coil region" evidence="7">
    <location>
        <begin position="126"/>
        <end position="167"/>
    </location>
</feature>
<evidence type="ECO:0000256" key="6">
    <source>
        <dbReference type="ARBA" id="ARBA00023242"/>
    </source>
</evidence>
<evidence type="ECO:0000256" key="4">
    <source>
        <dbReference type="ARBA" id="ARBA00022728"/>
    </source>
</evidence>
<sequence>MPLVQPLDSHLPHIDAAPAASALGSANALIEAELDVPSQAGLHPSIPSLREPQFSAAVEAEHARLAQGLPKPSGDSIDLSRYEALDAPADGSDAEAWRAALRKAYAAHEYLRSREMNLGLLETYGKNAWLVGNARLEDELKAAEREVEAAKVEKEEVEQARRAVQGNARAEMEMLGAQWREGVGRMVETQAAGEGLKVKILEAKRLGAS</sequence>
<evidence type="ECO:0000256" key="7">
    <source>
        <dbReference type="SAM" id="Coils"/>
    </source>
</evidence>
<dbReference type="PANTHER" id="PTHR13296:SF0">
    <property type="entry name" value="PRE-MRNA-SPLICING FACTOR SPF27"/>
    <property type="match status" value="1"/>
</dbReference>
<gene>
    <name evidence="8" type="ORF">K431DRAFT_126395</name>
</gene>